<dbReference type="RefSeq" id="WP_191311957.1">
    <property type="nucleotide sequence ID" value="NZ_BNCL01000018.1"/>
</dbReference>
<keyword evidence="10 14" id="KW-0046">Antibiotic resistance</keyword>
<keyword evidence="5 14" id="KW-1003">Cell membrane</keyword>
<dbReference type="Pfam" id="PF02673">
    <property type="entry name" value="BacA"/>
    <property type="match status" value="1"/>
</dbReference>
<keyword evidence="8 14" id="KW-1133">Transmembrane helix</keyword>
<feature type="transmembrane region" description="Helical" evidence="14">
    <location>
        <begin position="246"/>
        <end position="265"/>
    </location>
</feature>
<gene>
    <name evidence="14" type="primary">uppP</name>
    <name evidence="15" type="ORF">JL111_17205</name>
</gene>
<feature type="transmembrane region" description="Helical" evidence="14">
    <location>
        <begin position="116"/>
        <end position="133"/>
    </location>
</feature>
<feature type="transmembrane region" description="Helical" evidence="14">
    <location>
        <begin position="219"/>
        <end position="239"/>
    </location>
</feature>
<keyword evidence="14" id="KW-0961">Cell wall biogenesis/degradation</keyword>
<evidence type="ECO:0000256" key="6">
    <source>
        <dbReference type="ARBA" id="ARBA00022692"/>
    </source>
</evidence>
<dbReference type="EC" id="3.6.1.27" evidence="3 14"/>
<evidence type="ECO:0000256" key="13">
    <source>
        <dbReference type="ARBA" id="ARBA00047594"/>
    </source>
</evidence>
<comment type="miscellaneous">
    <text evidence="14">Bacitracin is thought to be involved in the inhibition of peptidoglycan synthesis by sequestering undecaprenyl diphosphate, thereby reducing the pool of lipid carrier available.</text>
</comment>
<keyword evidence="9 14" id="KW-0472">Membrane</keyword>
<evidence type="ECO:0000256" key="5">
    <source>
        <dbReference type="ARBA" id="ARBA00022475"/>
    </source>
</evidence>
<evidence type="ECO:0000313" key="16">
    <source>
        <dbReference type="Proteomes" id="UP000644749"/>
    </source>
</evidence>
<organism evidence="15 16">
    <name type="scientific">Paracoccus aerius</name>
    <dbReference type="NCBI Taxonomy" id="1915382"/>
    <lineage>
        <taxon>Bacteria</taxon>
        <taxon>Pseudomonadati</taxon>
        <taxon>Pseudomonadota</taxon>
        <taxon>Alphaproteobacteria</taxon>
        <taxon>Rhodobacterales</taxon>
        <taxon>Paracoccaceae</taxon>
        <taxon>Paracoccus</taxon>
    </lineage>
</organism>
<evidence type="ECO:0000256" key="3">
    <source>
        <dbReference type="ARBA" id="ARBA00012374"/>
    </source>
</evidence>
<evidence type="ECO:0000256" key="1">
    <source>
        <dbReference type="ARBA" id="ARBA00004651"/>
    </source>
</evidence>
<evidence type="ECO:0000256" key="9">
    <source>
        <dbReference type="ARBA" id="ARBA00023136"/>
    </source>
</evidence>
<comment type="catalytic activity">
    <reaction evidence="13 14">
        <text>di-trans,octa-cis-undecaprenyl diphosphate + H2O = di-trans,octa-cis-undecaprenyl phosphate + phosphate + H(+)</text>
        <dbReference type="Rhea" id="RHEA:28094"/>
        <dbReference type="ChEBI" id="CHEBI:15377"/>
        <dbReference type="ChEBI" id="CHEBI:15378"/>
        <dbReference type="ChEBI" id="CHEBI:43474"/>
        <dbReference type="ChEBI" id="CHEBI:58405"/>
        <dbReference type="ChEBI" id="CHEBI:60392"/>
        <dbReference type="EC" id="3.6.1.27"/>
    </reaction>
</comment>
<keyword evidence="14" id="KW-0133">Cell shape</keyword>
<proteinExistence type="inferred from homology"/>
<dbReference type="PANTHER" id="PTHR30622:SF4">
    <property type="entry name" value="UNDECAPRENYL-DIPHOSPHATASE"/>
    <property type="match status" value="1"/>
</dbReference>
<keyword evidence="7 14" id="KW-0378">Hydrolase</keyword>
<dbReference type="NCBIfam" id="TIGR00753">
    <property type="entry name" value="undec_PP_bacA"/>
    <property type="match status" value="1"/>
</dbReference>
<comment type="caution">
    <text evidence="15">The sequence shown here is derived from an EMBL/GenBank/DDBJ whole genome shotgun (WGS) entry which is preliminary data.</text>
</comment>
<evidence type="ECO:0000256" key="8">
    <source>
        <dbReference type="ARBA" id="ARBA00022989"/>
    </source>
</evidence>
<keyword evidence="14" id="KW-0573">Peptidoglycan synthesis</keyword>
<protein>
    <recommendedName>
        <fullName evidence="4 14">Undecaprenyl-diphosphatase</fullName>
        <ecNumber evidence="3 14">3.6.1.27</ecNumber>
    </recommendedName>
    <alternativeName>
        <fullName evidence="12 14">Bacitracin resistance protein</fullName>
    </alternativeName>
    <alternativeName>
        <fullName evidence="11 14">Undecaprenyl pyrophosphate phosphatase</fullName>
    </alternativeName>
</protein>
<evidence type="ECO:0000256" key="10">
    <source>
        <dbReference type="ARBA" id="ARBA00023251"/>
    </source>
</evidence>
<dbReference type="InterPro" id="IPR003824">
    <property type="entry name" value="UppP"/>
</dbReference>
<dbReference type="GO" id="GO:0050380">
    <property type="term" value="F:undecaprenyl-diphosphatase activity"/>
    <property type="evidence" value="ECO:0007669"/>
    <property type="project" value="UniProtKB-EC"/>
</dbReference>
<dbReference type="Proteomes" id="UP000644749">
    <property type="component" value="Unassembled WGS sequence"/>
</dbReference>
<dbReference type="HAMAP" id="MF_01006">
    <property type="entry name" value="Undec_diphosphatase"/>
    <property type="match status" value="1"/>
</dbReference>
<evidence type="ECO:0000313" key="15">
    <source>
        <dbReference type="EMBL" id="MBL3675216.1"/>
    </source>
</evidence>
<dbReference type="PANTHER" id="PTHR30622">
    <property type="entry name" value="UNDECAPRENYL-DIPHOSPHATASE"/>
    <property type="match status" value="1"/>
</dbReference>
<name>A0ABS1S903_9RHOB</name>
<feature type="transmembrane region" description="Helical" evidence="14">
    <location>
        <begin position="41"/>
        <end position="64"/>
    </location>
</feature>
<accession>A0ABS1S903</accession>
<comment type="subcellular location">
    <subcellularLocation>
        <location evidence="1 14">Cell membrane</location>
        <topology evidence="1 14">Multi-pass membrane protein</topology>
    </subcellularLocation>
</comment>
<keyword evidence="6 14" id="KW-0812">Transmembrane</keyword>
<evidence type="ECO:0000256" key="7">
    <source>
        <dbReference type="ARBA" id="ARBA00022801"/>
    </source>
</evidence>
<comment type="similarity">
    <text evidence="2 14">Belongs to the UppP family.</text>
</comment>
<feature type="transmembrane region" description="Helical" evidence="14">
    <location>
        <begin position="85"/>
        <end position="104"/>
    </location>
</feature>
<comment type="function">
    <text evidence="14">Catalyzes the dephosphorylation of undecaprenyl diphosphate (UPP). Confers resistance to bacitracin.</text>
</comment>
<evidence type="ECO:0000256" key="12">
    <source>
        <dbReference type="ARBA" id="ARBA00032932"/>
    </source>
</evidence>
<keyword evidence="16" id="KW-1185">Reference proteome</keyword>
<dbReference type="EMBL" id="JAESHT010000019">
    <property type="protein sequence ID" value="MBL3675216.1"/>
    <property type="molecule type" value="Genomic_DNA"/>
</dbReference>
<dbReference type="NCBIfam" id="NF001392">
    <property type="entry name" value="PRK00281.2-1"/>
    <property type="match status" value="1"/>
</dbReference>
<evidence type="ECO:0000256" key="11">
    <source>
        <dbReference type="ARBA" id="ARBA00032707"/>
    </source>
</evidence>
<evidence type="ECO:0000256" key="14">
    <source>
        <dbReference type="HAMAP-Rule" id="MF_01006"/>
    </source>
</evidence>
<sequence length="274" mass="29393">MTHYEAAVLGLVQGLTEFLPVSSSAHLRIAGHLFPGAQDPGAAFTAIVQIGTELAVVFYFWNDIRNIGAAWLRQAIGRQHDPQDAHLGWLVIMGSVPIVVLGLLAQDLIETSLRNLYMTAAMLIGFGVVLGLCDRLGRKVKTLPDLSWRDGMIFGLAQAMALIPGVSRSGGTISAGLAMGYTRETAARYSFLLAIPAVFGSGFYQLWSSWNHSGPTLSVTATATAVSFVVGYGVIAVFLRMISAMSFAPFVIYRIALGGLLLLLLQERLIPPLS</sequence>
<evidence type="ECO:0000256" key="2">
    <source>
        <dbReference type="ARBA" id="ARBA00010621"/>
    </source>
</evidence>
<feature type="transmembrane region" description="Helical" evidence="14">
    <location>
        <begin position="189"/>
        <end position="207"/>
    </location>
</feature>
<evidence type="ECO:0000256" key="4">
    <source>
        <dbReference type="ARBA" id="ARBA00021581"/>
    </source>
</evidence>
<reference evidence="15 16" key="1">
    <citation type="submission" date="2021-01" db="EMBL/GenBank/DDBJ databases">
        <title>011410 draft genome.</title>
        <authorList>
            <person name="Lang L."/>
        </authorList>
    </citation>
    <scope>NUCLEOTIDE SEQUENCE [LARGE SCALE GENOMIC DNA]</scope>
    <source>
        <strain evidence="15 16">KCTC 42845</strain>
    </source>
</reference>